<dbReference type="InterPro" id="IPR008284">
    <property type="entry name" value="MoCF_biosynth_CS"/>
</dbReference>
<dbReference type="Pfam" id="PF03454">
    <property type="entry name" value="MoeA_C"/>
    <property type="match status" value="1"/>
</dbReference>
<dbReference type="SUPFAM" id="SSF69572">
    <property type="entry name" value="Activating enzymes of the ubiquitin-like proteins"/>
    <property type="match status" value="1"/>
</dbReference>
<keyword evidence="11" id="KW-0067">ATP-binding</keyword>
<evidence type="ECO:0000256" key="9">
    <source>
        <dbReference type="ARBA" id="ARBA00022723"/>
    </source>
</evidence>
<comment type="function">
    <text evidence="16">Catalyzes the adenylation by ATP of the carboxyl group of the C-terminal glycine of sulfur carrier protein MoaD.</text>
</comment>
<dbReference type="InterPro" id="IPR035985">
    <property type="entry name" value="Ubiquitin-activating_enz"/>
</dbReference>
<comment type="cofactor">
    <cofactor evidence="1 18">
        <name>Mg(2+)</name>
        <dbReference type="ChEBI" id="CHEBI:18420"/>
    </cofactor>
</comment>
<comment type="catalytic activity">
    <reaction evidence="14">
        <text>adenylyl-molybdopterin + molybdate = Mo-molybdopterin + AMP + H(+)</text>
        <dbReference type="Rhea" id="RHEA:35047"/>
        <dbReference type="ChEBI" id="CHEBI:15378"/>
        <dbReference type="ChEBI" id="CHEBI:36264"/>
        <dbReference type="ChEBI" id="CHEBI:62727"/>
        <dbReference type="ChEBI" id="CHEBI:71302"/>
        <dbReference type="ChEBI" id="CHEBI:456215"/>
        <dbReference type="EC" id="2.10.1.1"/>
    </reaction>
</comment>
<keyword evidence="10" id="KW-0547">Nucleotide-binding</keyword>
<dbReference type="Gene3D" id="2.170.190.11">
    <property type="entry name" value="Molybdopterin biosynthesis moea protein, domain 3"/>
    <property type="match status" value="1"/>
</dbReference>
<keyword evidence="9 18" id="KW-0479">Metal-binding</keyword>
<comment type="similarity">
    <text evidence="4">Belongs to the HesA/MoeB/ThiF family.</text>
</comment>
<dbReference type="Gene3D" id="3.40.980.10">
    <property type="entry name" value="MoaB/Mog-like domain"/>
    <property type="match status" value="1"/>
</dbReference>
<evidence type="ECO:0000256" key="8">
    <source>
        <dbReference type="ARBA" id="ARBA00022679"/>
    </source>
</evidence>
<comment type="similarity">
    <text evidence="5 18">Belongs to the MoeA family.</text>
</comment>
<evidence type="ECO:0000313" key="21">
    <source>
        <dbReference type="Proteomes" id="UP000351155"/>
    </source>
</evidence>
<sequence length="662" mass="70771">MDFNAGLMPLETALTQMLDRISPLQDAESLPLVRCFGRIAARDIVSPLNVPGFDNSAMDGYAVRLADLQTGKALPVAGKAFAGQPFSGEWPEGTCVRIMTGAPVPQGCEAVVMQEETEQTDDGVRFTASVRAGQNIRRAGEDITLGATVFAAGQKLTAGELPVLASLGIADIEVIRKVRVAVFSTGDELRLPGQPLQDGQIYDTNRLAVHLMLEQLGCEVINLGIIPDDPDRLRAAFIEADNCADVVISSGGVSVGEADYTKTILDELGEIAFWKLAIKPGKPFAFGKLEHSWFCGLPGNPVSAALTFYQLVIPLLTKLSGSHTRPLPERLRVRAATRLKKSPGRLDFQRGILAAGADGELEVSTTGHQGSHIFSSFSQGNCFIVLERERGNVEAGEWGLRSNALTTCSEAKMTVELSDQEMMRYNRQIVLRGFDFEGQEALKAARVLVVGLGGLGCAAAQYLAASGVGQMTLLDFDTVSVSNLQRQTLHSDATLGQPKVESARAALARINPNVQFTLIDAALDDAALSAQIAQHDLVLDCTDNVAIRNQLNAGCFAHKVPQVSGAAIRMEGHISVFTYADGAPCYRCLSRLFGENALTCVEAGVMAPLVGVIGSLQAMEAIKVLAHYGTPAAGKIVMYDAMTCQFREMKLMRNPGCEVCGG</sequence>
<evidence type="ECO:0000256" key="7">
    <source>
        <dbReference type="ARBA" id="ARBA00022505"/>
    </source>
</evidence>
<evidence type="ECO:0000256" key="13">
    <source>
        <dbReference type="ARBA" id="ARBA00023150"/>
    </source>
</evidence>
<proteinExistence type="inferred from homology"/>
<dbReference type="SUPFAM" id="SSF63867">
    <property type="entry name" value="MoeA C-terminal domain-like"/>
    <property type="match status" value="1"/>
</dbReference>
<dbReference type="Gene3D" id="3.90.105.10">
    <property type="entry name" value="Molybdopterin biosynthesis moea protein, domain 2"/>
    <property type="match status" value="1"/>
</dbReference>
<evidence type="ECO:0000256" key="2">
    <source>
        <dbReference type="ARBA" id="ARBA00002901"/>
    </source>
</evidence>
<evidence type="ECO:0000313" key="20">
    <source>
        <dbReference type="EMBL" id="VFS44020.1"/>
    </source>
</evidence>
<keyword evidence="7 18" id="KW-0500">Molybdenum</keyword>
<protein>
    <recommendedName>
        <fullName evidence="6 18">Molybdopterin molybdenumtransferase</fullName>
        <ecNumber evidence="18">2.10.1.1</ecNumber>
    </recommendedName>
</protein>
<keyword evidence="12 18" id="KW-0460">Magnesium</keyword>
<evidence type="ECO:0000256" key="18">
    <source>
        <dbReference type="RuleBase" id="RU365090"/>
    </source>
</evidence>
<dbReference type="NCBIfam" id="NF004281">
    <property type="entry name" value="PRK05690.1"/>
    <property type="match status" value="1"/>
</dbReference>
<keyword evidence="8 18" id="KW-0808">Transferase</keyword>
<dbReference type="PANTHER" id="PTHR10192:SF5">
    <property type="entry name" value="GEPHYRIN"/>
    <property type="match status" value="1"/>
</dbReference>
<evidence type="ECO:0000256" key="12">
    <source>
        <dbReference type="ARBA" id="ARBA00022842"/>
    </source>
</evidence>
<dbReference type="InterPro" id="IPR036425">
    <property type="entry name" value="MoaB/Mog-like_dom_sf"/>
</dbReference>
<dbReference type="GO" id="GO:0005829">
    <property type="term" value="C:cytosol"/>
    <property type="evidence" value="ECO:0007669"/>
    <property type="project" value="TreeGrafter"/>
</dbReference>
<dbReference type="NCBIfam" id="NF045515">
    <property type="entry name" value="Glp_gephyrin"/>
    <property type="match status" value="1"/>
</dbReference>
<dbReference type="GO" id="GO:0046872">
    <property type="term" value="F:metal ion binding"/>
    <property type="evidence" value="ECO:0007669"/>
    <property type="project" value="UniProtKB-UniRule"/>
</dbReference>
<dbReference type="PROSITE" id="PS01079">
    <property type="entry name" value="MOCF_BIOSYNTHESIS_2"/>
    <property type="match status" value="1"/>
</dbReference>
<dbReference type="SMART" id="SM00852">
    <property type="entry name" value="MoCF_biosynth"/>
    <property type="match status" value="1"/>
</dbReference>
<dbReference type="NCBIfam" id="NF007960">
    <property type="entry name" value="PRK10680.1"/>
    <property type="match status" value="1"/>
</dbReference>
<gene>
    <name evidence="20" type="primary">moeA</name>
    <name evidence="20" type="ORF">NCTC12126_05295</name>
</gene>
<reference evidence="20 21" key="1">
    <citation type="submission" date="2019-03" db="EMBL/GenBank/DDBJ databases">
        <authorList>
            <consortium name="Pathogen Informatics"/>
        </authorList>
    </citation>
    <scope>NUCLEOTIDE SEQUENCE [LARGE SCALE GENOMIC DNA]</scope>
    <source>
        <strain evidence="20 21">NCTC12126</strain>
    </source>
</reference>
<dbReference type="FunFam" id="2.40.340.10:FF:000003">
    <property type="entry name" value="Molybdopterin molybdenumtransferase"/>
    <property type="match status" value="1"/>
</dbReference>
<evidence type="ECO:0000256" key="16">
    <source>
        <dbReference type="ARBA" id="ARBA00055169"/>
    </source>
</evidence>
<dbReference type="GO" id="GO:0005524">
    <property type="term" value="F:ATP binding"/>
    <property type="evidence" value="ECO:0007669"/>
    <property type="project" value="UniProtKB-KW"/>
</dbReference>
<dbReference type="InterPro" id="IPR036135">
    <property type="entry name" value="MoeA_linker/N_sf"/>
</dbReference>
<evidence type="ECO:0000256" key="14">
    <source>
        <dbReference type="ARBA" id="ARBA00047317"/>
    </source>
</evidence>
<comment type="function">
    <text evidence="2 18">Catalyzes the insertion of molybdate into adenylated molybdopterin with the concomitant release of AMP.</text>
</comment>
<dbReference type="Pfam" id="PF00899">
    <property type="entry name" value="ThiF"/>
    <property type="match status" value="1"/>
</dbReference>
<keyword evidence="13 18" id="KW-0501">Molybdenum cofactor biosynthesis</keyword>
<dbReference type="GO" id="GO:0008641">
    <property type="term" value="F:ubiquitin-like modifier activating enzyme activity"/>
    <property type="evidence" value="ECO:0007669"/>
    <property type="project" value="InterPro"/>
</dbReference>
<evidence type="ECO:0000256" key="6">
    <source>
        <dbReference type="ARBA" id="ARBA00021108"/>
    </source>
</evidence>
<feature type="domain" description="MoaB/Mog" evidence="19">
    <location>
        <begin position="181"/>
        <end position="318"/>
    </location>
</feature>
<dbReference type="CDD" id="cd00757">
    <property type="entry name" value="ThiF_MoeB_HesA_family"/>
    <property type="match status" value="1"/>
</dbReference>
<dbReference type="EC" id="2.10.1.1" evidence="18"/>
<evidence type="ECO:0000256" key="17">
    <source>
        <dbReference type="ARBA" id="ARBA00063809"/>
    </source>
</evidence>
<dbReference type="NCBIfam" id="TIGR02355">
    <property type="entry name" value="moeB"/>
    <property type="match status" value="1"/>
</dbReference>
<dbReference type="InterPro" id="IPR012730">
    <property type="entry name" value="Mopterin_Synthase_Sase_MoeB"/>
</dbReference>
<evidence type="ECO:0000256" key="15">
    <source>
        <dbReference type="ARBA" id="ARBA00052218"/>
    </source>
</evidence>
<dbReference type="FunFam" id="3.40.50.720:FF:000033">
    <property type="entry name" value="Adenylyltransferase and sulfurtransferase MOCS3"/>
    <property type="match status" value="1"/>
</dbReference>
<dbReference type="GO" id="GO:0061599">
    <property type="term" value="F:molybdopterin molybdotransferase activity"/>
    <property type="evidence" value="ECO:0007669"/>
    <property type="project" value="UniProtKB-UniRule"/>
</dbReference>
<comment type="pathway">
    <text evidence="3 18">Cofactor biosynthesis; molybdopterin biosynthesis.</text>
</comment>
<evidence type="ECO:0000256" key="3">
    <source>
        <dbReference type="ARBA" id="ARBA00005046"/>
    </source>
</evidence>
<dbReference type="Pfam" id="PF00994">
    <property type="entry name" value="MoCF_biosynth"/>
    <property type="match status" value="1"/>
</dbReference>
<dbReference type="UniPathway" id="UPA00344"/>
<evidence type="ECO:0000256" key="1">
    <source>
        <dbReference type="ARBA" id="ARBA00001946"/>
    </source>
</evidence>
<dbReference type="InterPro" id="IPR000594">
    <property type="entry name" value="ThiF_NAD_FAD-bd"/>
</dbReference>
<dbReference type="EMBL" id="CAADIW010000071">
    <property type="protein sequence ID" value="VFS44020.1"/>
    <property type="molecule type" value="Genomic_DNA"/>
</dbReference>
<dbReference type="InterPro" id="IPR005111">
    <property type="entry name" value="MoeA_C_domain_IV"/>
</dbReference>
<dbReference type="CDD" id="cd00887">
    <property type="entry name" value="MoeA"/>
    <property type="match status" value="1"/>
</dbReference>
<dbReference type="Pfam" id="PF03453">
    <property type="entry name" value="MoeA_N"/>
    <property type="match status" value="1"/>
</dbReference>
<dbReference type="Proteomes" id="UP000351155">
    <property type="component" value="Unassembled WGS sequence"/>
</dbReference>
<dbReference type="Gene3D" id="3.40.50.720">
    <property type="entry name" value="NAD(P)-binding Rossmann-like Domain"/>
    <property type="match status" value="1"/>
</dbReference>
<evidence type="ECO:0000259" key="19">
    <source>
        <dbReference type="SMART" id="SM00852"/>
    </source>
</evidence>
<dbReference type="GO" id="GO:0006777">
    <property type="term" value="P:Mo-molybdopterin cofactor biosynthetic process"/>
    <property type="evidence" value="ECO:0007669"/>
    <property type="project" value="UniProtKB-UniRule"/>
</dbReference>
<name>A0A484Z6G9_9ENTR</name>
<dbReference type="FunFam" id="2.170.190.11:FF:000003">
    <property type="entry name" value="Molybdopterin molybdenumtransferase"/>
    <property type="match status" value="1"/>
</dbReference>
<evidence type="ECO:0000256" key="10">
    <source>
        <dbReference type="ARBA" id="ARBA00022741"/>
    </source>
</evidence>
<evidence type="ECO:0000256" key="5">
    <source>
        <dbReference type="ARBA" id="ARBA00010763"/>
    </source>
</evidence>
<dbReference type="InterPro" id="IPR005110">
    <property type="entry name" value="MoeA_linker/N"/>
</dbReference>
<dbReference type="SUPFAM" id="SSF63882">
    <property type="entry name" value="MoeA N-terminal region -like"/>
    <property type="match status" value="1"/>
</dbReference>
<dbReference type="InterPro" id="IPR001453">
    <property type="entry name" value="MoaB/Mog_dom"/>
</dbReference>
<organism evidence="20 21">
    <name type="scientific">Enterobacter cancerogenus</name>
    <dbReference type="NCBI Taxonomy" id="69218"/>
    <lineage>
        <taxon>Bacteria</taxon>
        <taxon>Pseudomonadati</taxon>
        <taxon>Pseudomonadota</taxon>
        <taxon>Gammaproteobacteria</taxon>
        <taxon>Enterobacterales</taxon>
        <taxon>Enterobacteriaceae</taxon>
        <taxon>Enterobacter</taxon>
        <taxon>Enterobacter cloacae complex</taxon>
    </lineage>
</organism>
<dbReference type="AlphaFoldDB" id="A0A484Z6G9"/>
<dbReference type="NCBIfam" id="TIGR00177">
    <property type="entry name" value="molyb_syn"/>
    <property type="match status" value="1"/>
</dbReference>
<dbReference type="SUPFAM" id="SSF53218">
    <property type="entry name" value="Molybdenum cofactor biosynthesis proteins"/>
    <property type="match status" value="1"/>
</dbReference>
<evidence type="ECO:0000256" key="11">
    <source>
        <dbReference type="ARBA" id="ARBA00022840"/>
    </source>
</evidence>
<dbReference type="FunFam" id="3.40.980.10:FF:000004">
    <property type="entry name" value="Molybdopterin molybdenumtransferase"/>
    <property type="match status" value="1"/>
</dbReference>
<evidence type="ECO:0000256" key="4">
    <source>
        <dbReference type="ARBA" id="ARBA00009919"/>
    </source>
</evidence>
<dbReference type="PANTHER" id="PTHR10192">
    <property type="entry name" value="MOLYBDOPTERIN BIOSYNTHESIS PROTEIN"/>
    <property type="match status" value="1"/>
</dbReference>
<dbReference type="InterPro" id="IPR036688">
    <property type="entry name" value="MoeA_C_domain_IV_sf"/>
</dbReference>
<dbReference type="GO" id="GO:0061605">
    <property type="term" value="F:molybdopterin-synthase adenylyltransferase activity"/>
    <property type="evidence" value="ECO:0007669"/>
    <property type="project" value="UniProtKB-EC"/>
</dbReference>
<comment type="subunit">
    <text evidence="17">Homodimer. Forms a stable heterotetrameric complex of 2 MoeB and 2 MoaD during adenylation of MoaD.</text>
</comment>
<dbReference type="InterPro" id="IPR038987">
    <property type="entry name" value="MoeA-like"/>
</dbReference>
<accession>A0A484Z6G9</accession>
<comment type="catalytic activity">
    <reaction evidence="15">
        <text>[molybdopterin-synthase sulfur-carrier protein]-C-terminal Gly-Gly + ATP + H(+) = [molybdopterin-synthase sulfur-carrier protein]-C-terminal Gly-Gly-AMP + diphosphate</text>
        <dbReference type="Rhea" id="RHEA:43616"/>
        <dbReference type="Rhea" id="RHEA-COMP:12159"/>
        <dbReference type="Rhea" id="RHEA-COMP:12202"/>
        <dbReference type="ChEBI" id="CHEBI:15378"/>
        <dbReference type="ChEBI" id="CHEBI:30616"/>
        <dbReference type="ChEBI" id="CHEBI:33019"/>
        <dbReference type="ChEBI" id="CHEBI:90618"/>
        <dbReference type="ChEBI" id="CHEBI:90778"/>
        <dbReference type="EC" id="2.7.7.80"/>
    </reaction>
</comment>
<dbReference type="Gene3D" id="2.40.340.10">
    <property type="entry name" value="MoeA, C-terminal, domain IV"/>
    <property type="match status" value="1"/>
</dbReference>